<proteinExistence type="predicted"/>
<sequence>MRKFSSRILTVLFVPFFMVMFSPINSFATPSTQIWIPSTDTQPFKTIHLGVDNYTTVMKDKKDGGHDLPLTMGATVGVLDTPDIGIEVGIDLREPTDNPVYYNAKVQIKEDSLYSFFPAIAIGGYDFGTESNATDFNITYVLAAKTLPVLGRVSLGYYVGNKDLLVDKNGAEANDGMLASYDRTLAEIDDRLWIAVDYMSGDNAYGALSIGFAWRFSPNISALLGYTSFNDEEVAGDSVMTIQFDMDF</sequence>
<organism evidence="1">
    <name type="scientific">hydrothermal vent metagenome</name>
    <dbReference type="NCBI Taxonomy" id="652676"/>
    <lineage>
        <taxon>unclassified sequences</taxon>
        <taxon>metagenomes</taxon>
        <taxon>ecological metagenomes</taxon>
    </lineage>
</organism>
<dbReference type="EMBL" id="UOGC01000091">
    <property type="protein sequence ID" value="VAX19548.1"/>
    <property type="molecule type" value="Genomic_DNA"/>
</dbReference>
<name>A0A3B1C6Q8_9ZZZZ</name>
<evidence type="ECO:0000313" key="1">
    <source>
        <dbReference type="EMBL" id="VAX19548.1"/>
    </source>
</evidence>
<accession>A0A3B1C6Q8</accession>
<protein>
    <submittedName>
        <fullName evidence="1">Uncharacterized protein</fullName>
    </submittedName>
</protein>
<reference evidence="1" key="1">
    <citation type="submission" date="2018-06" db="EMBL/GenBank/DDBJ databases">
        <authorList>
            <person name="Zhirakovskaya E."/>
        </authorList>
    </citation>
    <scope>NUCLEOTIDE SEQUENCE</scope>
</reference>
<dbReference type="AlphaFoldDB" id="A0A3B1C6Q8"/>
<gene>
    <name evidence="1" type="ORF">MNBD_NITROSPINAE01-179</name>
</gene>